<feature type="compositionally biased region" description="Polar residues" evidence="1">
    <location>
        <begin position="10"/>
        <end position="34"/>
    </location>
</feature>
<evidence type="ECO:0000313" key="2">
    <source>
        <dbReference type="EMBL" id="EFS93718.1"/>
    </source>
</evidence>
<accession>A0ABP2K9V2</accession>
<sequence length="41" mass="4329">MAEHRMPLVSQVQGGTMSRPNCATSARHNQNLTAGTAGLAY</sequence>
<gene>
    <name evidence="2" type="ORF">HMPREF9607_00174</name>
</gene>
<name>A0ABP2K9V2_9ACTN</name>
<comment type="caution">
    <text evidence="2">The sequence shown here is derived from an EMBL/GenBank/DDBJ whole genome shotgun (WGS) entry which is preliminary data.</text>
</comment>
<evidence type="ECO:0000256" key="1">
    <source>
        <dbReference type="SAM" id="MobiDB-lite"/>
    </source>
</evidence>
<protein>
    <submittedName>
        <fullName evidence="2">Uncharacterized protein</fullName>
    </submittedName>
</protein>
<dbReference type="Proteomes" id="UP000003179">
    <property type="component" value="Unassembled WGS sequence"/>
</dbReference>
<dbReference type="EMBL" id="ADZU01000003">
    <property type="protein sequence ID" value="EFS93718.1"/>
    <property type="molecule type" value="Genomic_DNA"/>
</dbReference>
<keyword evidence="3" id="KW-1185">Reference proteome</keyword>
<organism evidence="2 3">
    <name type="scientific">Cutibacterium modestum HL044PA1</name>
    <dbReference type="NCBI Taxonomy" id="765109"/>
    <lineage>
        <taxon>Bacteria</taxon>
        <taxon>Bacillati</taxon>
        <taxon>Actinomycetota</taxon>
        <taxon>Actinomycetes</taxon>
        <taxon>Propionibacteriales</taxon>
        <taxon>Propionibacteriaceae</taxon>
        <taxon>Cutibacterium</taxon>
        <taxon>Cutibacterium modestum</taxon>
    </lineage>
</organism>
<proteinExistence type="predicted"/>
<feature type="region of interest" description="Disordered" evidence="1">
    <location>
        <begin position="1"/>
        <end position="41"/>
    </location>
</feature>
<evidence type="ECO:0000313" key="3">
    <source>
        <dbReference type="Proteomes" id="UP000003179"/>
    </source>
</evidence>
<reference evidence="2" key="1">
    <citation type="submission" date="2010-08" db="EMBL/GenBank/DDBJ databases">
        <authorList>
            <person name="Weinstock G."/>
            <person name="Sodergren E."/>
            <person name="Clifton S."/>
            <person name="Fulton L."/>
            <person name="Fulton B."/>
            <person name="Courtney L."/>
            <person name="Fronick C."/>
            <person name="Harrison M."/>
            <person name="Strong C."/>
            <person name="Farmer C."/>
            <person name="Delahaunty K."/>
            <person name="Markovic C."/>
            <person name="Hall O."/>
            <person name="Minx P."/>
            <person name="Tomlinson C."/>
            <person name="Mitreva M."/>
            <person name="Hou S."/>
            <person name="Chen J."/>
            <person name="Wollam A."/>
            <person name="Pepin K.H."/>
            <person name="Johnson M."/>
            <person name="Bhonagiri V."/>
            <person name="Zhang X."/>
            <person name="Suruliraj S."/>
            <person name="Warren W."/>
            <person name="Chinwalla A."/>
            <person name="Mardis E.R."/>
            <person name="Wilson R.K."/>
        </authorList>
    </citation>
    <scope>NUCLEOTIDE SEQUENCE [LARGE SCALE GENOMIC DNA]</scope>
    <source>
        <strain evidence="2">HL044PA1</strain>
    </source>
</reference>